<organism evidence="2 3">
    <name type="scientific">Caballeronia zhejiangensis</name>
    <dbReference type="NCBI Taxonomy" id="871203"/>
    <lineage>
        <taxon>Bacteria</taxon>
        <taxon>Pseudomonadati</taxon>
        <taxon>Pseudomonadota</taxon>
        <taxon>Betaproteobacteria</taxon>
        <taxon>Burkholderiales</taxon>
        <taxon>Burkholderiaceae</taxon>
        <taxon>Caballeronia</taxon>
    </lineage>
</organism>
<dbReference type="OrthoDB" id="9112247at2"/>
<dbReference type="Pfam" id="PF20020">
    <property type="entry name" value="DUF6431"/>
    <property type="match status" value="1"/>
</dbReference>
<evidence type="ECO:0000313" key="3">
    <source>
        <dbReference type="Proteomes" id="UP000027451"/>
    </source>
</evidence>
<dbReference type="Proteomes" id="UP000027451">
    <property type="component" value="Unassembled WGS sequence"/>
</dbReference>
<reference evidence="2 3" key="1">
    <citation type="submission" date="2014-03" db="EMBL/GenBank/DDBJ databases">
        <title>Draft Genome Sequences of Four Burkholderia Strains.</title>
        <authorList>
            <person name="Liu X.Y."/>
            <person name="Li C.X."/>
            <person name="Xu J.H."/>
        </authorList>
    </citation>
    <scope>NUCLEOTIDE SEQUENCE [LARGE SCALE GENOMIC DNA]</scope>
    <source>
        <strain evidence="2 3">OP-1</strain>
    </source>
</reference>
<protein>
    <recommendedName>
        <fullName evidence="1">DUF6431 domain-containing protein</fullName>
    </recommendedName>
</protein>
<evidence type="ECO:0000313" key="2">
    <source>
        <dbReference type="EMBL" id="KDR24614.1"/>
    </source>
</evidence>
<proteinExistence type="predicted"/>
<dbReference type="AlphaFoldDB" id="A0A656QCG3"/>
<gene>
    <name evidence="2" type="ORF">BG60_37175</name>
</gene>
<keyword evidence="3" id="KW-1185">Reference proteome</keyword>
<dbReference type="InterPro" id="IPR045536">
    <property type="entry name" value="DUF6431"/>
</dbReference>
<name>A0A656QCG3_9BURK</name>
<feature type="domain" description="DUF6431" evidence="1">
    <location>
        <begin position="30"/>
        <end position="121"/>
    </location>
</feature>
<accession>A0A656QCG3</accession>
<comment type="caution">
    <text evidence="2">The sequence shown here is derived from an EMBL/GenBank/DDBJ whole genome shotgun (WGS) entry which is preliminary data.</text>
</comment>
<evidence type="ECO:0000259" key="1">
    <source>
        <dbReference type="Pfam" id="PF20020"/>
    </source>
</evidence>
<dbReference type="EMBL" id="JFHD01000086">
    <property type="protein sequence ID" value="KDR24614.1"/>
    <property type="molecule type" value="Genomic_DNA"/>
</dbReference>
<sequence length="177" mass="20376">MHRIVFAFLTLEQHLRAVVTTPQSYRPDHCPHCGFGCLWGHGCYERKADRSADGDLNPVAVPRFQCASCRRTCSRLPLCICPRRWYAWALQQQVLQLLIAGASLRRTAAIFALGYHTVRRWWRWLSTVHEDFSFHLRSRFASLGRSVGFATFWLACLQLMPLCEAMAWLDHDSVAVP</sequence>